<dbReference type="SUPFAM" id="SSF81321">
    <property type="entry name" value="Family A G protein-coupled receptor-like"/>
    <property type="match status" value="1"/>
</dbReference>
<dbReference type="PANTHER" id="PTHR24228">
    <property type="entry name" value="B2 BRADYKININ RECEPTOR/ANGIOTENSIN II RECEPTOR"/>
    <property type="match status" value="1"/>
</dbReference>
<dbReference type="InterPro" id="IPR017452">
    <property type="entry name" value="GPCR_Rhodpsn_7TM"/>
</dbReference>
<keyword evidence="3 9" id="KW-0812">Transmembrane</keyword>
<comment type="subcellular location">
    <subcellularLocation>
        <location evidence="1">Cell membrane</location>
        <topology evidence="1">Multi-pass membrane protein</topology>
    </subcellularLocation>
</comment>
<evidence type="ECO:0000256" key="3">
    <source>
        <dbReference type="ARBA" id="ARBA00022692"/>
    </source>
</evidence>
<dbReference type="Proteomes" id="UP000663852">
    <property type="component" value="Unassembled WGS sequence"/>
</dbReference>
<dbReference type="GO" id="GO:0004930">
    <property type="term" value="F:G protein-coupled receptor activity"/>
    <property type="evidence" value="ECO:0007669"/>
    <property type="project" value="UniProtKB-KW"/>
</dbReference>
<dbReference type="PROSITE" id="PS50262">
    <property type="entry name" value="G_PROTEIN_RECEP_F1_2"/>
    <property type="match status" value="1"/>
</dbReference>
<evidence type="ECO:0000259" key="10">
    <source>
        <dbReference type="PROSITE" id="PS50262"/>
    </source>
</evidence>
<reference evidence="11" key="1">
    <citation type="submission" date="2021-02" db="EMBL/GenBank/DDBJ databases">
        <authorList>
            <person name="Nowell W R."/>
        </authorList>
    </citation>
    <scope>NUCLEOTIDE SEQUENCE</scope>
</reference>
<evidence type="ECO:0000256" key="7">
    <source>
        <dbReference type="ARBA" id="ARBA00023170"/>
    </source>
</evidence>
<feature type="transmembrane region" description="Helical" evidence="9">
    <location>
        <begin position="137"/>
        <end position="161"/>
    </location>
</feature>
<evidence type="ECO:0000256" key="9">
    <source>
        <dbReference type="SAM" id="Phobius"/>
    </source>
</evidence>
<feature type="transmembrane region" description="Helical" evidence="9">
    <location>
        <begin position="54"/>
        <end position="72"/>
    </location>
</feature>
<keyword evidence="6 9" id="KW-0472">Membrane</keyword>
<evidence type="ECO:0000313" key="12">
    <source>
        <dbReference type="Proteomes" id="UP000663852"/>
    </source>
</evidence>
<feature type="transmembrane region" description="Helical" evidence="9">
    <location>
        <begin position="233"/>
        <end position="256"/>
    </location>
</feature>
<comment type="caution">
    <text evidence="11">The sequence shown here is derived from an EMBL/GenBank/DDBJ whole genome shotgun (WGS) entry which is preliminary data.</text>
</comment>
<evidence type="ECO:0000256" key="4">
    <source>
        <dbReference type="ARBA" id="ARBA00022989"/>
    </source>
</evidence>
<keyword evidence="2" id="KW-1003">Cell membrane</keyword>
<evidence type="ECO:0000256" key="8">
    <source>
        <dbReference type="ARBA" id="ARBA00023224"/>
    </source>
</evidence>
<evidence type="ECO:0000256" key="1">
    <source>
        <dbReference type="ARBA" id="ARBA00004651"/>
    </source>
</evidence>
<feature type="domain" description="G-protein coupled receptors family 1 profile" evidence="10">
    <location>
        <begin position="34"/>
        <end position="294"/>
    </location>
</feature>
<keyword evidence="4 9" id="KW-1133">Transmembrane helix</keyword>
<sequence length="332" mass="39475">MYTGNNTFVEEISITTYPILFSILLAALIPSILCSLLIFVYFFSHWRTSIINSLHNHPIFLLSITSFLYNTLDLPFTMNTYRTGSDTPRNPTFCLCWFWFDHTVLAVNLYLAMISSIQRHILVFHSHWLRFHRLRWILHYIPLIFGVVYPSCFYLVVIYLYPCEISYDDASQYCLYPCYLDVILAYTLDWIFNIVLPVLMNGFANFILVMRVMRSMKKVRQQQRNTWKKQKRLTITLLVYSLLYFLLWLPAVVMTIVKNNANKQLLENIPDLYYLYYIYVFICPLQPFMCVLALPELVQTIKQRQRARRIIAPEVPLTIGRTGLQVRNNQWY</sequence>
<feature type="transmembrane region" description="Helical" evidence="9">
    <location>
        <begin position="97"/>
        <end position="117"/>
    </location>
</feature>
<dbReference type="InterPro" id="IPR000276">
    <property type="entry name" value="GPCR_Rhodpsn"/>
</dbReference>
<evidence type="ECO:0000256" key="2">
    <source>
        <dbReference type="ARBA" id="ARBA00022475"/>
    </source>
</evidence>
<feature type="transmembrane region" description="Helical" evidence="9">
    <location>
        <begin position="20"/>
        <end position="42"/>
    </location>
</feature>
<evidence type="ECO:0000256" key="6">
    <source>
        <dbReference type="ARBA" id="ARBA00023136"/>
    </source>
</evidence>
<name>A0A815IA23_ADIRI</name>
<dbReference type="GO" id="GO:0005886">
    <property type="term" value="C:plasma membrane"/>
    <property type="evidence" value="ECO:0007669"/>
    <property type="project" value="UniProtKB-SubCell"/>
</dbReference>
<evidence type="ECO:0000256" key="5">
    <source>
        <dbReference type="ARBA" id="ARBA00023040"/>
    </source>
</evidence>
<feature type="transmembrane region" description="Helical" evidence="9">
    <location>
        <begin position="276"/>
        <end position="298"/>
    </location>
</feature>
<keyword evidence="8" id="KW-0807">Transducer</keyword>
<protein>
    <recommendedName>
        <fullName evidence="10">G-protein coupled receptors family 1 profile domain-containing protein</fullName>
    </recommendedName>
</protein>
<keyword evidence="7" id="KW-0675">Receptor</keyword>
<proteinExistence type="predicted"/>
<dbReference type="EMBL" id="CAJNOJ010000277">
    <property type="protein sequence ID" value="CAF1363225.1"/>
    <property type="molecule type" value="Genomic_DNA"/>
</dbReference>
<dbReference type="AlphaFoldDB" id="A0A815IA23"/>
<dbReference type="Pfam" id="PF00001">
    <property type="entry name" value="7tm_1"/>
    <property type="match status" value="1"/>
</dbReference>
<dbReference type="Gene3D" id="1.20.1070.10">
    <property type="entry name" value="Rhodopsin 7-helix transmembrane proteins"/>
    <property type="match status" value="1"/>
</dbReference>
<feature type="transmembrane region" description="Helical" evidence="9">
    <location>
        <begin position="190"/>
        <end position="212"/>
    </location>
</feature>
<gene>
    <name evidence="11" type="ORF">EDS130_LOCUS33943</name>
</gene>
<organism evidence="11 12">
    <name type="scientific">Adineta ricciae</name>
    <name type="common">Rotifer</name>
    <dbReference type="NCBI Taxonomy" id="249248"/>
    <lineage>
        <taxon>Eukaryota</taxon>
        <taxon>Metazoa</taxon>
        <taxon>Spiralia</taxon>
        <taxon>Gnathifera</taxon>
        <taxon>Rotifera</taxon>
        <taxon>Eurotatoria</taxon>
        <taxon>Bdelloidea</taxon>
        <taxon>Adinetida</taxon>
        <taxon>Adinetidae</taxon>
        <taxon>Adineta</taxon>
    </lineage>
</organism>
<dbReference type="PANTHER" id="PTHR24228:SF59">
    <property type="entry name" value="NEUROPEPTIDE RECEPTOR 15"/>
    <property type="match status" value="1"/>
</dbReference>
<evidence type="ECO:0000313" key="11">
    <source>
        <dbReference type="EMBL" id="CAF1363225.1"/>
    </source>
</evidence>
<accession>A0A815IA23</accession>
<keyword evidence="5" id="KW-0297">G-protein coupled receptor</keyword>